<protein>
    <submittedName>
        <fullName evidence="1">Uncharacterized protein</fullName>
    </submittedName>
</protein>
<proteinExistence type="predicted"/>
<evidence type="ECO:0000313" key="2">
    <source>
        <dbReference type="Proteomes" id="UP000246085"/>
    </source>
</evidence>
<dbReference type="KEGG" id="bvz:BRAD3257_8839"/>
<evidence type="ECO:0000313" key="1">
    <source>
        <dbReference type="EMBL" id="SPP99418.1"/>
    </source>
</evidence>
<sequence>MPRTRRSAVLAMRSIVQFSDALQSRGPSLQAERVARFWVPARALRVRDTQAHAALTVTRNPSRGFGIGHICQSGL</sequence>
<dbReference type="EMBL" id="LS398110">
    <property type="protein sequence ID" value="SPP99418.1"/>
    <property type="molecule type" value="Genomic_DNA"/>
</dbReference>
<gene>
    <name evidence="1" type="ORF">BRAD3257_8839</name>
</gene>
<dbReference type="AlphaFoldDB" id="A0A2U3QDB5"/>
<reference evidence="1 2" key="1">
    <citation type="submission" date="2018-03" db="EMBL/GenBank/DDBJ databases">
        <authorList>
            <person name="Gully D."/>
        </authorList>
    </citation>
    <scope>NUCLEOTIDE SEQUENCE [LARGE SCALE GENOMIC DNA]</scope>
    <source>
        <strain evidence="1">ORS3257</strain>
    </source>
</reference>
<dbReference type="Proteomes" id="UP000246085">
    <property type="component" value="Chromosome BRAD3257"/>
</dbReference>
<accession>A0A2U3QDB5</accession>
<organism evidence="1 2">
    <name type="scientific">Bradyrhizobium vignae</name>
    <dbReference type="NCBI Taxonomy" id="1549949"/>
    <lineage>
        <taxon>Bacteria</taxon>
        <taxon>Pseudomonadati</taxon>
        <taxon>Pseudomonadota</taxon>
        <taxon>Alphaproteobacteria</taxon>
        <taxon>Hyphomicrobiales</taxon>
        <taxon>Nitrobacteraceae</taxon>
        <taxon>Bradyrhizobium</taxon>
    </lineage>
</organism>
<name>A0A2U3QDB5_9BRAD</name>